<reference evidence="4" key="1">
    <citation type="submission" date="2024-07" db="EMBL/GenBank/DDBJ databases">
        <title>Two chromosome-level genome assemblies of Korean endemic species Abeliophyllum distichum and Forsythia ovata (Oleaceae).</title>
        <authorList>
            <person name="Jang H."/>
        </authorList>
    </citation>
    <scope>NUCLEOTIDE SEQUENCE [LARGE SCALE GENOMIC DNA]</scope>
</reference>
<organism evidence="3 4">
    <name type="scientific">Forsythia ovata</name>
    <dbReference type="NCBI Taxonomy" id="205694"/>
    <lineage>
        <taxon>Eukaryota</taxon>
        <taxon>Viridiplantae</taxon>
        <taxon>Streptophyta</taxon>
        <taxon>Embryophyta</taxon>
        <taxon>Tracheophyta</taxon>
        <taxon>Spermatophyta</taxon>
        <taxon>Magnoliopsida</taxon>
        <taxon>eudicotyledons</taxon>
        <taxon>Gunneridae</taxon>
        <taxon>Pentapetalae</taxon>
        <taxon>asterids</taxon>
        <taxon>lamiids</taxon>
        <taxon>Lamiales</taxon>
        <taxon>Oleaceae</taxon>
        <taxon>Forsythieae</taxon>
        <taxon>Forsythia</taxon>
    </lineage>
</organism>
<protein>
    <submittedName>
        <fullName evidence="3">RING-type E3 ubiquitin transferase</fullName>
    </submittedName>
</protein>
<dbReference type="Gene3D" id="1.25.10.10">
    <property type="entry name" value="Leucine-rich Repeat Variant"/>
    <property type="match status" value="1"/>
</dbReference>
<dbReference type="Proteomes" id="UP001604277">
    <property type="component" value="Unassembled WGS sequence"/>
</dbReference>
<gene>
    <name evidence="3" type="ORF">Fot_31888</name>
</gene>
<keyword evidence="3" id="KW-0808">Transferase</keyword>
<evidence type="ECO:0000313" key="4">
    <source>
        <dbReference type="Proteomes" id="UP001604277"/>
    </source>
</evidence>
<keyword evidence="4" id="KW-1185">Reference proteome</keyword>
<keyword evidence="2" id="KW-0472">Membrane</keyword>
<name>A0ABD1T6G8_9LAMI</name>
<feature type="transmembrane region" description="Helical" evidence="2">
    <location>
        <begin position="21"/>
        <end position="49"/>
    </location>
</feature>
<dbReference type="EMBL" id="JBFOLJ010000009">
    <property type="protein sequence ID" value="KAL2508241.1"/>
    <property type="molecule type" value="Genomic_DNA"/>
</dbReference>
<proteinExistence type="predicted"/>
<dbReference type="InterPro" id="IPR011989">
    <property type="entry name" value="ARM-like"/>
</dbReference>
<evidence type="ECO:0000313" key="3">
    <source>
        <dbReference type="EMBL" id="KAL2508241.1"/>
    </source>
</evidence>
<dbReference type="PANTHER" id="PTHR23315">
    <property type="entry name" value="U BOX DOMAIN-CONTAINING"/>
    <property type="match status" value="1"/>
</dbReference>
<dbReference type="SUPFAM" id="SSF48371">
    <property type="entry name" value="ARM repeat"/>
    <property type="match status" value="1"/>
</dbReference>
<comment type="caution">
    <text evidence="3">The sequence shown here is derived from an EMBL/GenBank/DDBJ whole genome shotgun (WGS) entry which is preliminary data.</text>
</comment>
<keyword evidence="2" id="KW-1133">Transmembrane helix</keyword>
<accession>A0ABD1T6G8</accession>
<keyword evidence="2" id="KW-0812">Transmembrane</keyword>
<sequence>MAPAAPTATLFSSRTDKLKRVAAAFSLASMLPFVSTSTISGIAPAFTIVTPLMRLLKYPGGGMVDEALAILAILASHQEGKVAIGQAEPITILIEVIKTGSPRNWEMQQRYCGHCAQVIRTT</sequence>
<evidence type="ECO:0000256" key="1">
    <source>
        <dbReference type="ARBA" id="ARBA00022786"/>
    </source>
</evidence>
<dbReference type="GO" id="GO:0016740">
    <property type="term" value="F:transferase activity"/>
    <property type="evidence" value="ECO:0007669"/>
    <property type="project" value="UniProtKB-KW"/>
</dbReference>
<dbReference type="InterPro" id="IPR016024">
    <property type="entry name" value="ARM-type_fold"/>
</dbReference>
<dbReference type="AlphaFoldDB" id="A0ABD1T6G8"/>
<evidence type="ECO:0000256" key="2">
    <source>
        <dbReference type="SAM" id="Phobius"/>
    </source>
</evidence>
<dbReference type="PANTHER" id="PTHR23315:SF111">
    <property type="entry name" value="U-BOX DOMAIN-CONTAINING PROTEIN 14"/>
    <property type="match status" value="1"/>
</dbReference>
<keyword evidence="1" id="KW-0833">Ubl conjugation pathway</keyword>